<sequence>MPLSLQLPCLFILFLITISLTSSTKDIHDLLPDYGFPRGLIPNAVVSYTISSTGDFSVMLSHPCYVEFDQLVYYDKVVKGKMSYGSVTDVSGIQAKKFFIWVNVNGMTLDSGSNMIEFHVGGLSQKLPADQFVEIPDCKNKACQHNHTLLHQTI</sequence>
<gene>
    <name evidence="2" type="ORF">AG4045_016846</name>
</gene>
<proteinExistence type="predicted"/>
<accession>A0A6L5BAD8</accession>
<feature type="signal peptide" evidence="1">
    <location>
        <begin position="1"/>
        <end position="23"/>
    </location>
</feature>
<name>A0A6L5BAD8_APIGR</name>
<dbReference type="EMBL" id="WRXP01001333">
    <property type="protein sequence ID" value="KAF1002375.1"/>
    <property type="molecule type" value="Genomic_DNA"/>
</dbReference>
<organism evidence="2 3">
    <name type="scientific">Apium graveolens</name>
    <name type="common">Celery</name>
    <dbReference type="NCBI Taxonomy" id="4045"/>
    <lineage>
        <taxon>Eukaryota</taxon>
        <taxon>Viridiplantae</taxon>
        <taxon>Streptophyta</taxon>
        <taxon>Embryophyta</taxon>
        <taxon>Tracheophyta</taxon>
        <taxon>Spermatophyta</taxon>
        <taxon>Magnoliopsida</taxon>
        <taxon>eudicotyledons</taxon>
        <taxon>Gunneridae</taxon>
        <taxon>Pentapetalae</taxon>
        <taxon>asterids</taxon>
        <taxon>campanulids</taxon>
        <taxon>Apiales</taxon>
        <taxon>Apiaceae</taxon>
        <taxon>Apioideae</taxon>
        <taxon>apioid superclade</taxon>
        <taxon>Apieae</taxon>
        <taxon>Apium</taxon>
    </lineage>
</organism>
<evidence type="ECO:0000256" key="1">
    <source>
        <dbReference type="SAM" id="SignalP"/>
    </source>
</evidence>
<dbReference type="Pfam" id="PF04398">
    <property type="entry name" value="DUF538"/>
    <property type="match status" value="1"/>
</dbReference>
<dbReference type="SUPFAM" id="SSF141562">
    <property type="entry name" value="At5g01610-like"/>
    <property type="match status" value="1"/>
</dbReference>
<dbReference type="AlphaFoldDB" id="A0A6L5BAD8"/>
<dbReference type="Proteomes" id="UP000593563">
    <property type="component" value="Unassembled WGS sequence"/>
</dbReference>
<dbReference type="PANTHER" id="PTHR31676">
    <property type="entry name" value="T31J12.3 PROTEIN-RELATED"/>
    <property type="match status" value="1"/>
</dbReference>
<evidence type="ECO:0000313" key="3">
    <source>
        <dbReference type="Proteomes" id="UP000593563"/>
    </source>
</evidence>
<keyword evidence="3" id="KW-1185">Reference proteome</keyword>
<keyword evidence="1" id="KW-0732">Signal</keyword>
<dbReference type="Gene3D" id="2.30.240.10">
    <property type="entry name" value="At5g01610-like"/>
    <property type="match status" value="1"/>
</dbReference>
<dbReference type="InterPro" id="IPR007493">
    <property type="entry name" value="DUF538"/>
</dbReference>
<protein>
    <submittedName>
        <fullName evidence="2">Uncharacterized protein</fullName>
    </submittedName>
</protein>
<feature type="chain" id="PRO_5026859290" evidence="1">
    <location>
        <begin position="24"/>
        <end position="154"/>
    </location>
</feature>
<dbReference type="InterPro" id="IPR036758">
    <property type="entry name" value="At5g01610-like"/>
</dbReference>
<reference evidence="2" key="1">
    <citation type="submission" date="2020-01" db="EMBL/GenBank/DDBJ databases">
        <title>The Celery Genome Sequence Reveals Sequential Paleo-tetraploidization, Resistance Gene Elimination, Karyotype Evolution, and Functional Innovation in Apiales.</title>
        <authorList>
            <person name="Song X."/>
        </authorList>
    </citation>
    <scope>NUCLEOTIDE SEQUENCE</scope>
    <source>
        <tissue evidence="2">Leaf</tissue>
    </source>
</reference>
<evidence type="ECO:0000313" key="2">
    <source>
        <dbReference type="EMBL" id="KAF1002375.1"/>
    </source>
</evidence>
<dbReference type="PANTHER" id="PTHR31676:SF96">
    <property type="entry name" value="EXPRESSED PROTEIN"/>
    <property type="match status" value="1"/>
</dbReference>
<comment type="caution">
    <text evidence="2">The sequence shown here is derived from an EMBL/GenBank/DDBJ whole genome shotgun (WGS) entry which is preliminary data.</text>
</comment>